<comment type="caution">
    <text evidence="2">The sequence shown here is derived from an EMBL/GenBank/DDBJ whole genome shotgun (WGS) entry which is preliminary data.</text>
</comment>
<organism evidence="2 3">
    <name type="scientific">Bos mutus</name>
    <name type="common">wild yak</name>
    <dbReference type="NCBI Taxonomy" id="72004"/>
    <lineage>
        <taxon>Eukaryota</taxon>
        <taxon>Metazoa</taxon>
        <taxon>Chordata</taxon>
        <taxon>Craniata</taxon>
        <taxon>Vertebrata</taxon>
        <taxon>Euteleostomi</taxon>
        <taxon>Mammalia</taxon>
        <taxon>Eutheria</taxon>
        <taxon>Laurasiatheria</taxon>
        <taxon>Artiodactyla</taxon>
        <taxon>Ruminantia</taxon>
        <taxon>Pecora</taxon>
        <taxon>Bovidae</taxon>
        <taxon>Bovinae</taxon>
        <taxon>Bos</taxon>
    </lineage>
</organism>
<evidence type="ECO:0000313" key="2">
    <source>
        <dbReference type="EMBL" id="MXQ94383.1"/>
    </source>
</evidence>
<name>A0A6B0S4R0_9CETA</name>
<reference evidence="2" key="1">
    <citation type="submission" date="2019-10" db="EMBL/GenBank/DDBJ databases">
        <title>The sequence and de novo assembly of the wild yak genome.</title>
        <authorList>
            <person name="Liu Y."/>
        </authorList>
    </citation>
    <scope>NUCLEOTIDE SEQUENCE [LARGE SCALE GENOMIC DNA]</scope>
    <source>
        <strain evidence="2">WY2019</strain>
    </source>
</reference>
<sequence>MFKVFGGTVTHDDKDNTDRKAHGDLDPQSGRKTLTENALHILWPLTVNQCARAEDRPDCLHDGALSTGEWLAGTVGCVFHYPSALNIEEAPVSTTASSISIYRIQENTVSQFFRWIWSNRKTRAEALDRIQLEVWWAACQPWGLNKNFREKFYFTLRYVFSDIPRQDSDENLRVVHEGKEEQESIPEMSSDIIAAFDILHVSILLNHLEKYVGLSAKIPFYVVYLFKATSNLPSVNYEQNHHYPPSAL</sequence>
<dbReference type="Proteomes" id="UP000322234">
    <property type="component" value="Unassembled WGS sequence"/>
</dbReference>
<evidence type="ECO:0000313" key="3">
    <source>
        <dbReference type="Proteomes" id="UP000322234"/>
    </source>
</evidence>
<dbReference type="AlphaFoldDB" id="A0A6B0S4R0"/>
<proteinExistence type="predicted"/>
<keyword evidence="3" id="KW-1185">Reference proteome</keyword>
<feature type="region of interest" description="Disordered" evidence="1">
    <location>
        <begin position="1"/>
        <end position="31"/>
    </location>
</feature>
<feature type="compositionally biased region" description="Basic and acidic residues" evidence="1">
    <location>
        <begin position="10"/>
        <end position="25"/>
    </location>
</feature>
<accession>A0A6B0S4R0</accession>
<protein>
    <submittedName>
        <fullName evidence="2">Uncharacterized protein</fullName>
    </submittedName>
</protein>
<gene>
    <name evidence="2" type="ORF">E5288_WYG001191</name>
</gene>
<dbReference type="EMBL" id="VBQZ03000109">
    <property type="protein sequence ID" value="MXQ94383.1"/>
    <property type="molecule type" value="Genomic_DNA"/>
</dbReference>
<evidence type="ECO:0000256" key="1">
    <source>
        <dbReference type="SAM" id="MobiDB-lite"/>
    </source>
</evidence>